<proteinExistence type="predicted"/>
<evidence type="ECO:0000313" key="2">
    <source>
        <dbReference type="EMBL" id="CAB4858254.1"/>
    </source>
</evidence>
<feature type="region of interest" description="Disordered" evidence="1">
    <location>
        <begin position="1"/>
        <end position="22"/>
    </location>
</feature>
<gene>
    <name evidence="2" type="ORF">UFOPK3417_00076</name>
</gene>
<sequence>MDLLDGNSPEEEFPDLEDPVGRRDRDHAEQFGVGTAGELALGGIAVEAETTLLERAQRLLEAFGERSPDRHYLTDTLHLRAEHARGSRQLLEGPARDLRDHVVDGRLEACRRHLRDVVGNLVEAVADRKLCCNLRDREACCLGGKRARTGDPGVHLNDDLLTRAWVDRELHVRPARLHTDAPDALEGCVTHFLVLDVAEGLGRGHGDRVTGMNPHGVEVLDRADDHAIVLAVAHDLELEFLPTLDGALDQDFTDGAGRDPVGSDDPELVHRLGDARAAPAEDVRRAYYHGQAQLLKHRIRLLH</sequence>
<reference evidence="2" key="1">
    <citation type="submission" date="2020-05" db="EMBL/GenBank/DDBJ databases">
        <authorList>
            <person name="Chiriac C."/>
            <person name="Salcher M."/>
            <person name="Ghai R."/>
            <person name="Kavagutti S V."/>
        </authorList>
    </citation>
    <scope>NUCLEOTIDE SEQUENCE</scope>
</reference>
<name>A0A6J7CMP0_9ZZZZ</name>
<protein>
    <submittedName>
        <fullName evidence="2">Unannotated protein</fullName>
    </submittedName>
</protein>
<evidence type="ECO:0000256" key="1">
    <source>
        <dbReference type="SAM" id="MobiDB-lite"/>
    </source>
</evidence>
<dbReference type="AlphaFoldDB" id="A0A6J7CMP0"/>
<feature type="compositionally biased region" description="Acidic residues" evidence="1">
    <location>
        <begin position="8"/>
        <end position="18"/>
    </location>
</feature>
<accession>A0A6J7CMP0</accession>
<organism evidence="2">
    <name type="scientific">freshwater metagenome</name>
    <dbReference type="NCBI Taxonomy" id="449393"/>
    <lineage>
        <taxon>unclassified sequences</taxon>
        <taxon>metagenomes</taxon>
        <taxon>ecological metagenomes</taxon>
    </lineage>
</organism>
<dbReference type="EMBL" id="CAFBLR010000003">
    <property type="protein sequence ID" value="CAB4858254.1"/>
    <property type="molecule type" value="Genomic_DNA"/>
</dbReference>